<evidence type="ECO:0000256" key="2">
    <source>
        <dbReference type="SAM" id="SignalP"/>
    </source>
</evidence>
<evidence type="ECO:0000313" key="5">
    <source>
        <dbReference type="Proteomes" id="UP000006062"/>
    </source>
</evidence>
<feature type="domain" description="VWFA" evidence="3">
    <location>
        <begin position="64"/>
        <end position="221"/>
    </location>
</feature>
<feature type="transmembrane region" description="Helical" evidence="1">
    <location>
        <begin position="328"/>
        <end position="347"/>
    </location>
</feature>
<dbReference type="InterPro" id="IPR036465">
    <property type="entry name" value="vWFA_dom_sf"/>
</dbReference>
<dbReference type="EMBL" id="CP003154">
    <property type="protein sequence ID" value="AFL75168.1"/>
    <property type="molecule type" value="Genomic_DNA"/>
</dbReference>
<dbReference type="eggNOG" id="COG2304">
    <property type="taxonomic scope" value="Bacteria"/>
</dbReference>
<dbReference type="HOGENOM" id="CLU_833752_0_0_6"/>
<protein>
    <submittedName>
        <fullName evidence="4">Mg-chelatase subunit ChlD</fullName>
    </submittedName>
</protein>
<keyword evidence="1" id="KW-0812">Transmembrane</keyword>
<evidence type="ECO:0000259" key="3">
    <source>
        <dbReference type="PROSITE" id="PS50234"/>
    </source>
</evidence>
<keyword evidence="1" id="KW-1133">Transmembrane helix</keyword>
<evidence type="ECO:0000313" key="4">
    <source>
        <dbReference type="EMBL" id="AFL75168.1"/>
    </source>
</evidence>
<dbReference type="Pfam" id="PF13519">
    <property type="entry name" value="VWA_2"/>
    <property type="match status" value="1"/>
</dbReference>
<dbReference type="STRING" id="765911.Thivi_3295"/>
<dbReference type="SUPFAM" id="SSF53300">
    <property type="entry name" value="vWA-like"/>
    <property type="match status" value="1"/>
</dbReference>
<dbReference type="Gene3D" id="3.40.50.410">
    <property type="entry name" value="von Willebrand factor, type A domain"/>
    <property type="match status" value="1"/>
</dbReference>
<dbReference type="KEGG" id="tvi:Thivi_3295"/>
<keyword evidence="5" id="KW-1185">Reference proteome</keyword>
<accession>I3YDV0</accession>
<dbReference type="SMART" id="SM00327">
    <property type="entry name" value="VWA"/>
    <property type="match status" value="1"/>
</dbReference>
<gene>
    <name evidence="4" type="ordered locus">Thivi_3295</name>
</gene>
<proteinExistence type="predicted"/>
<keyword evidence="2" id="KW-0732">Signal</keyword>
<dbReference type="PRINTS" id="PR00453">
    <property type="entry name" value="VWFADOMAIN"/>
</dbReference>
<dbReference type="PROSITE" id="PS50234">
    <property type="entry name" value="VWFA"/>
    <property type="match status" value="1"/>
</dbReference>
<feature type="signal peptide" evidence="2">
    <location>
        <begin position="1"/>
        <end position="26"/>
    </location>
</feature>
<sequence length="354" mass="35612">MKSNARWLISSLFGLAGLVSVSAVQAAASVSWTSPANGTTAPVGTAFTPTGNASATGQTNPGLDLVLVLDSSGSMASPSYAATYNGTTLTQNRQMWQRLLATDLVNRLPTTGVRVGVVQFDSSASTVRVLSDLSTDLAAVITAINSVDASGGTDIPSGQIQAFSVLTAGGKLNDPSTIAAMVVFSDGSTSGNPGTTADGHATQGVDLISSVALPGASVLTMQGIVDGVDNILGNADDHGAFINGTASMQTLVDQFTAGGSLVGIDHVDVTLPNGTQLNNVALDPLGGFTVPQSYNLLAGSNTWTATAYATDRSVATASLTLVAQANGVPMPGVVGLLAAGMLGFGAARRKRVIR</sequence>
<evidence type="ECO:0000256" key="1">
    <source>
        <dbReference type="SAM" id="Phobius"/>
    </source>
</evidence>
<dbReference type="CDD" id="cd00198">
    <property type="entry name" value="vWFA"/>
    <property type="match status" value="1"/>
</dbReference>
<keyword evidence="1" id="KW-0472">Membrane</keyword>
<dbReference type="AlphaFoldDB" id="I3YDV0"/>
<dbReference type="InterPro" id="IPR002035">
    <property type="entry name" value="VWF_A"/>
</dbReference>
<organism evidence="4 5">
    <name type="scientific">Thiocystis violascens (strain ATCC 17096 / DSM 198 / 6111)</name>
    <name type="common">Chromatium violascens</name>
    <dbReference type="NCBI Taxonomy" id="765911"/>
    <lineage>
        <taxon>Bacteria</taxon>
        <taxon>Pseudomonadati</taxon>
        <taxon>Pseudomonadota</taxon>
        <taxon>Gammaproteobacteria</taxon>
        <taxon>Chromatiales</taxon>
        <taxon>Chromatiaceae</taxon>
        <taxon>Thiocystis</taxon>
    </lineage>
</organism>
<name>I3YDV0_THIV6</name>
<reference evidence="4 5" key="1">
    <citation type="submission" date="2012-06" db="EMBL/GenBank/DDBJ databases">
        <title>Complete sequence of Thiocystis violascens DSM 198.</title>
        <authorList>
            <consortium name="US DOE Joint Genome Institute"/>
            <person name="Lucas S."/>
            <person name="Han J."/>
            <person name="Lapidus A."/>
            <person name="Cheng J.-F."/>
            <person name="Goodwin L."/>
            <person name="Pitluck S."/>
            <person name="Peters L."/>
            <person name="Ovchinnikova G."/>
            <person name="Teshima H."/>
            <person name="Detter J.C."/>
            <person name="Han C."/>
            <person name="Tapia R."/>
            <person name="Land M."/>
            <person name="Hauser L."/>
            <person name="Kyrpides N."/>
            <person name="Ivanova N."/>
            <person name="Pagani I."/>
            <person name="Vogl K."/>
            <person name="Liu Z."/>
            <person name="Frigaard N.-U."/>
            <person name="Bryant D."/>
            <person name="Woyke T."/>
        </authorList>
    </citation>
    <scope>NUCLEOTIDE SEQUENCE [LARGE SCALE GENOMIC DNA]</scope>
    <source>
        <strain evidence="5">ATCC 17096 / DSM 198 / 6111</strain>
    </source>
</reference>
<feature type="chain" id="PRO_5003682472" evidence="2">
    <location>
        <begin position="27"/>
        <end position="354"/>
    </location>
</feature>
<dbReference type="Proteomes" id="UP000006062">
    <property type="component" value="Chromosome"/>
</dbReference>